<comment type="caution">
    <text evidence="2">The sequence shown here is derived from an EMBL/GenBank/DDBJ whole genome shotgun (WGS) entry which is preliminary data.</text>
</comment>
<name>A0AAV9WJU5_9PEZI</name>
<feature type="compositionally biased region" description="Basic and acidic residues" evidence="1">
    <location>
        <begin position="54"/>
        <end position="63"/>
    </location>
</feature>
<feature type="region of interest" description="Disordered" evidence="1">
    <location>
        <begin position="1"/>
        <end position="63"/>
    </location>
</feature>
<evidence type="ECO:0000313" key="2">
    <source>
        <dbReference type="EMBL" id="KAK6509817.1"/>
    </source>
</evidence>
<protein>
    <submittedName>
        <fullName evidence="2">Uncharacterized protein</fullName>
    </submittedName>
</protein>
<organism evidence="2 3">
    <name type="scientific">Arthrobotrys musiformis</name>
    <dbReference type="NCBI Taxonomy" id="47236"/>
    <lineage>
        <taxon>Eukaryota</taxon>
        <taxon>Fungi</taxon>
        <taxon>Dikarya</taxon>
        <taxon>Ascomycota</taxon>
        <taxon>Pezizomycotina</taxon>
        <taxon>Orbiliomycetes</taxon>
        <taxon>Orbiliales</taxon>
        <taxon>Orbiliaceae</taxon>
        <taxon>Arthrobotrys</taxon>
    </lineage>
</organism>
<evidence type="ECO:0000313" key="3">
    <source>
        <dbReference type="Proteomes" id="UP001370758"/>
    </source>
</evidence>
<accession>A0AAV9WJU5</accession>
<keyword evidence="3" id="KW-1185">Reference proteome</keyword>
<proteinExistence type="predicted"/>
<gene>
    <name evidence="2" type="ORF">TWF481_004546</name>
</gene>
<reference evidence="2 3" key="1">
    <citation type="submission" date="2023-08" db="EMBL/GenBank/DDBJ databases">
        <authorList>
            <person name="Palmer J.M."/>
        </authorList>
    </citation>
    <scope>NUCLEOTIDE SEQUENCE [LARGE SCALE GENOMIC DNA]</scope>
    <source>
        <strain evidence="2 3">TWF481</strain>
    </source>
</reference>
<sequence length="63" mass="6708">MYFSMPSKSLVGTAPNGRCRSDSDSSRSSVGIRLILQPGAHPEEELLGFGGPKRLGDSEPHPP</sequence>
<evidence type="ECO:0000256" key="1">
    <source>
        <dbReference type="SAM" id="MobiDB-lite"/>
    </source>
</evidence>
<dbReference type="Proteomes" id="UP001370758">
    <property type="component" value="Unassembled WGS sequence"/>
</dbReference>
<dbReference type="AlphaFoldDB" id="A0AAV9WJU5"/>
<dbReference type="EMBL" id="JAVHJL010000002">
    <property type="protein sequence ID" value="KAK6509817.1"/>
    <property type="molecule type" value="Genomic_DNA"/>
</dbReference>